<keyword evidence="5" id="KW-0547">Nucleotide-binding</keyword>
<accession>A0A8J2VE89</accession>
<dbReference type="InterPro" id="IPR013767">
    <property type="entry name" value="PAS_fold"/>
</dbReference>
<dbReference type="Pfam" id="PF13426">
    <property type="entry name" value="PAS_9"/>
    <property type="match status" value="1"/>
</dbReference>
<evidence type="ECO:0000256" key="6">
    <source>
        <dbReference type="ARBA" id="ARBA00022777"/>
    </source>
</evidence>
<dbReference type="PROSITE" id="PS50112">
    <property type="entry name" value="PAS"/>
    <property type="match status" value="2"/>
</dbReference>
<keyword evidence="12" id="KW-1185">Reference proteome</keyword>
<dbReference type="GO" id="GO:0005524">
    <property type="term" value="F:ATP binding"/>
    <property type="evidence" value="ECO:0007669"/>
    <property type="project" value="UniProtKB-KW"/>
</dbReference>
<dbReference type="AlphaFoldDB" id="A0A8J2VE89"/>
<keyword evidence="3" id="KW-0597">Phosphoprotein</keyword>
<dbReference type="EC" id="2.7.13.3" evidence="2"/>
<evidence type="ECO:0000313" key="11">
    <source>
        <dbReference type="EMBL" id="GGE06346.1"/>
    </source>
</evidence>
<evidence type="ECO:0000256" key="8">
    <source>
        <dbReference type="ARBA" id="ARBA00023012"/>
    </source>
</evidence>
<organism evidence="11 12">
    <name type="scientific">Marinithermofilum abyssi</name>
    <dbReference type="NCBI Taxonomy" id="1571185"/>
    <lineage>
        <taxon>Bacteria</taxon>
        <taxon>Bacillati</taxon>
        <taxon>Bacillota</taxon>
        <taxon>Bacilli</taxon>
        <taxon>Bacillales</taxon>
        <taxon>Thermoactinomycetaceae</taxon>
        <taxon>Marinithermofilum</taxon>
    </lineage>
</organism>
<dbReference type="InterPro" id="IPR035965">
    <property type="entry name" value="PAS-like_dom_sf"/>
</dbReference>
<dbReference type="Pfam" id="PF00989">
    <property type="entry name" value="PAS"/>
    <property type="match status" value="1"/>
</dbReference>
<dbReference type="InterPro" id="IPR036890">
    <property type="entry name" value="HATPase_C_sf"/>
</dbReference>
<keyword evidence="7" id="KW-0067">ATP-binding</keyword>
<keyword evidence="6" id="KW-0418">Kinase</keyword>
<dbReference type="Gene3D" id="3.30.450.20">
    <property type="entry name" value="PAS domain"/>
    <property type="match status" value="2"/>
</dbReference>
<dbReference type="SUPFAM" id="SSF47384">
    <property type="entry name" value="Homodimeric domain of signal transducing histidine kinase"/>
    <property type="match status" value="1"/>
</dbReference>
<evidence type="ECO:0000259" key="9">
    <source>
        <dbReference type="PROSITE" id="PS50109"/>
    </source>
</evidence>
<evidence type="ECO:0000256" key="1">
    <source>
        <dbReference type="ARBA" id="ARBA00000085"/>
    </source>
</evidence>
<dbReference type="InterPro" id="IPR003661">
    <property type="entry name" value="HisK_dim/P_dom"/>
</dbReference>
<dbReference type="InterPro" id="IPR004358">
    <property type="entry name" value="Sig_transdc_His_kin-like_C"/>
</dbReference>
<dbReference type="PROSITE" id="PS50109">
    <property type="entry name" value="HIS_KIN"/>
    <property type="match status" value="1"/>
</dbReference>
<gene>
    <name evidence="11" type="ORF">GCM10011571_04340</name>
</gene>
<dbReference type="PRINTS" id="PR00344">
    <property type="entry name" value="BCTRLSENSOR"/>
</dbReference>
<feature type="domain" description="PAS" evidence="10">
    <location>
        <begin position="135"/>
        <end position="179"/>
    </location>
</feature>
<dbReference type="SMART" id="SM00388">
    <property type="entry name" value="HisKA"/>
    <property type="match status" value="1"/>
</dbReference>
<evidence type="ECO:0000256" key="2">
    <source>
        <dbReference type="ARBA" id="ARBA00012438"/>
    </source>
</evidence>
<dbReference type="PANTHER" id="PTHR43065:SF10">
    <property type="entry name" value="PEROXIDE STRESS-ACTIVATED HISTIDINE KINASE MAK3"/>
    <property type="match status" value="1"/>
</dbReference>
<evidence type="ECO:0000256" key="3">
    <source>
        <dbReference type="ARBA" id="ARBA00022553"/>
    </source>
</evidence>
<sequence>MLDGMYTESKGGQNTPVAFRLDMGLQQLKSWVKRMSQAAMVVDDRGRVMTANPRLLKWIGLSEGEIVDQPYSAVVHIPVSMHRTLHCTENASWPVHFVSGSLLVHNAPPQSISIQWISGMTDDRRFHLLLFVSKALSLANRIIEQLHEGIVVTDAWERIIEINDAACGIFGISRDGILGLKLSQLLDRIAFRDGDNLLEKVKEGYPFCNHAASWETGAACYQVLVDYDRVVLDHFGNVVSYLIIRDVTAINSLEMQIRQTDRLAMIGQIAAGTAHEMRNPLTSIRGFLQVMKHALKEKGDLKEQGYTEIMLREIDRINDLVSEFLLLSKPRSVRFSPVQVTDVLKEIMPIIQNEALLHNVQVRFRGGREFPQVMADSELLKQVFLNLCKNAIEAMGDGGVLTIRIKVLKQTDKLAVEVQDTGPGIPAYAKEKIFDPFFTTKENGTGLGLSVCQRILQDIGGDIHVSSKEMGTTFSVLLPHLVD</sequence>
<dbReference type="SMART" id="SM00091">
    <property type="entry name" value="PAS"/>
    <property type="match status" value="2"/>
</dbReference>
<evidence type="ECO:0000256" key="4">
    <source>
        <dbReference type="ARBA" id="ARBA00022679"/>
    </source>
</evidence>
<dbReference type="Pfam" id="PF02518">
    <property type="entry name" value="HATPase_c"/>
    <property type="match status" value="1"/>
</dbReference>
<feature type="domain" description="Histidine kinase" evidence="9">
    <location>
        <begin position="272"/>
        <end position="482"/>
    </location>
</feature>
<dbReference type="EMBL" id="BMHQ01000001">
    <property type="protein sequence ID" value="GGE06346.1"/>
    <property type="molecule type" value="Genomic_DNA"/>
</dbReference>
<keyword evidence="4" id="KW-0808">Transferase</keyword>
<dbReference type="GO" id="GO:0006355">
    <property type="term" value="P:regulation of DNA-templated transcription"/>
    <property type="evidence" value="ECO:0007669"/>
    <property type="project" value="InterPro"/>
</dbReference>
<dbReference type="NCBIfam" id="TIGR00229">
    <property type="entry name" value="sensory_box"/>
    <property type="match status" value="1"/>
</dbReference>
<dbReference type="SMART" id="SM00387">
    <property type="entry name" value="HATPase_c"/>
    <property type="match status" value="1"/>
</dbReference>
<dbReference type="SUPFAM" id="SSF55785">
    <property type="entry name" value="PYP-like sensor domain (PAS domain)"/>
    <property type="match status" value="2"/>
</dbReference>
<dbReference type="Proteomes" id="UP000625210">
    <property type="component" value="Unassembled WGS sequence"/>
</dbReference>
<name>A0A8J2VE89_9BACL</name>
<dbReference type="InterPro" id="IPR003594">
    <property type="entry name" value="HATPase_dom"/>
</dbReference>
<evidence type="ECO:0000256" key="5">
    <source>
        <dbReference type="ARBA" id="ARBA00022741"/>
    </source>
</evidence>
<comment type="caution">
    <text evidence="11">The sequence shown here is derived from an EMBL/GenBank/DDBJ whole genome shotgun (WGS) entry which is preliminary data.</text>
</comment>
<dbReference type="Pfam" id="PF00512">
    <property type="entry name" value="HisKA"/>
    <property type="match status" value="1"/>
</dbReference>
<evidence type="ECO:0000313" key="12">
    <source>
        <dbReference type="Proteomes" id="UP000625210"/>
    </source>
</evidence>
<dbReference type="InterPro" id="IPR000014">
    <property type="entry name" value="PAS"/>
</dbReference>
<dbReference type="PANTHER" id="PTHR43065">
    <property type="entry name" value="SENSOR HISTIDINE KINASE"/>
    <property type="match status" value="1"/>
</dbReference>
<dbReference type="RefSeq" id="WP_229751738.1">
    <property type="nucleotide sequence ID" value="NZ_BMHQ01000001.1"/>
</dbReference>
<reference evidence="11" key="1">
    <citation type="journal article" date="2014" name="Int. J. Syst. Evol. Microbiol.">
        <title>Complete genome sequence of Corynebacterium casei LMG S-19264T (=DSM 44701T), isolated from a smear-ripened cheese.</title>
        <authorList>
            <consortium name="US DOE Joint Genome Institute (JGI-PGF)"/>
            <person name="Walter F."/>
            <person name="Albersmeier A."/>
            <person name="Kalinowski J."/>
            <person name="Ruckert C."/>
        </authorList>
    </citation>
    <scope>NUCLEOTIDE SEQUENCE</scope>
    <source>
        <strain evidence="11">CGMCC 1.15179</strain>
    </source>
</reference>
<keyword evidence="8" id="KW-0902">Two-component regulatory system</keyword>
<comment type="catalytic activity">
    <reaction evidence="1">
        <text>ATP + protein L-histidine = ADP + protein N-phospho-L-histidine.</text>
        <dbReference type="EC" id="2.7.13.3"/>
    </reaction>
</comment>
<proteinExistence type="predicted"/>
<evidence type="ECO:0000259" key="10">
    <source>
        <dbReference type="PROSITE" id="PS50112"/>
    </source>
</evidence>
<dbReference type="Gene3D" id="1.10.287.130">
    <property type="match status" value="1"/>
</dbReference>
<dbReference type="SUPFAM" id="SSF55874">
    <property type="entry name" value="ATPase domain of HSP90 chaperone/DNA topoisomerase II/histidine kinase"/>
    <property type="match status" value="1"/>
</dbReference>
<reference evidence="11" key="2">
    <citation type="submission" date="2020-09" db="EMBL/GenBank/DDBJ databases">
        <authorList>
            <person name="Sun Q."/>
            <person name="Zhou Y."/>
        </authorList>
    </citation>
    <scope>NUCLEOTIDE SEQUENCE</scope>
    <source>
        <strain evidence="11">CGMCC 1.15179</strain>
    </source>
</reference>
<dbReference type="Gene3D" id="3.30.565.10">
    <property type="entry name" value="Histidine kinase-like ATPase, C-terminal domain"/>
    <property type="match status" value="1"/>
</dbReference>
<evidence type="ECO:0000256" key="7">
    <source>
        <dbReference type="ARBA" id="ARBA00022840"/>
    </source>
</evidence>
<protein>
    <recommendedName>
        <fullName evidence="2">histidine kinase</fullName>
        <ecNumber evidence="2">2.7.13.3</ecNumber>
    </recommendedName>
</protein>
<dbReference type="GO" id="GO:0000155">
    <property type="term" value="F:phosphorelay sensor kinase activity"/>
    <property type="evidence" value="ECO:0007669"/>
    <property type="project" value="InterPro"/>
</dbReference>
<dbReference type="InterPro" id="IPR036097">
    <property type="entry name" value="HisK_dim/P_sf"/>
</dbReference>
<feature type="domain" description="PAS" evidence="10">
    <location>
        <begin position="24"/>
        <end position="69"/>
    </location>
</feature>
<dbReference type="CDD" id="cd00082">
    <property type="entry name" value="HisKA"/>
    <property type="match status" value="1"/>
</dbReference>
<dbReference type="InterPro" id="IPR005467">
    <property type="entry name" value="His_kinase_dom"/>
</dbReference>
<dbReference type="CDD" id="cd00130">
    <property type="entry name" value="PAS"/>
    <property type="match status" value="2"/>
</dbReference>